<proteinExistence type="predicted"/>
<evidence type="ECO:0000256" key="1">
    <source>
        <dbReference type="SAM" id="MobiDB-lite"/>
    </source>
</evidence>
<sequence>MPLRNNLRKLWGKSKQKATTSEGESDCEKAEDSRGAGPQLPLLQIWPSQDSPEKAQSHSPNFLFNCDDSSNVHQNDSGIDSIQASPSSRPCTQSIDELSPTPSTKNRRTSCSFLHPDHARLIKALSPTEPSVPIEETTDYQNIGSGSSSTASSMTSISNVVPQRGRLSDPWDRRRSSVMTARYSLFDALDLEYALLRAATRSSIGQNSLSQSIHKLTFTQSLAFPALAKGLASKRRPSQSRTSSRQDATETGLNALAKIITVMVLFVVSLMVFGFVFKYVRT</sequence>
<protein>
    <submittedName>
        <fullName evidence="3">Uncharacterized protein</fullName>
    </submittedName>
</protein>
<evidence type="ECO:0000313" key="3">
    <source>
        <dbReference type="EMBL" id="KAK7574268.1"/>
    </source>
</evidence>
<evidence type="ECO:0000256" key="2">
    <source>
        <dbReference type="SAM" id="Phobius"/>
    </source>
</evidence>
<feature type="compositionally biased region" description="Basic residues" evidence="1">
    <location>
        <begin position="1"/>
        <end position="16"/>
    </location>
</feature>
<keyword evidence="2" id="KW-0812">Transmembrane</keyword>
<feature type="compositionally biased region" description="Low complexity" evidence="1">
    <location>
        <begin position="143"/>
        <end position="158"/>
    </location>
</feature>
<feature type="region of interest" description="Disordered" evidence="1">
    <location>
        <begin position="1"/>
        <end position="111"/>
    </location>
</feature>
<reference evidence="3 4" key="1">
    <citation type="submission" date="2024-03" db="EMBL/GenBank/DDBJ databases">
        <title>Adaptation during the transition from Ophiocordyceps entomopathogen to insect associate is accompanied by gene loss and intensified selection.</title>
        <authorList>
            <person name="Ward C.M."/>
            <person name="Onetto C.A."/>
            <person name="Borneman A.R."/>
        </authorList>
    </citation>
    <scope>NUCLEOTIDE SEQUENCE [LARGE SCALE GENOMIC DNA]</scope>
    <source>
        <strain evidence="3">AWRI1</strain>
        <tissue evidence="3">Single Adult Female</tissue>
    </source>
</reference>
<dbReference type="EMBL" id="JBBCAQ010000037">
    <property type="protein sequence ID" value="KAK7574268.1"/>
    <property type="molecule type" value="Genomic_DNA"/>
</dbReference>
<name>A0AAN9T5I2_9HEMI</name>
<dbReference type="AlphaFoldDB" id="A0AAN9T5I2"/>
<feature type="transmembrane region" description="Helical" evidence="2">
    <location>
        <begin position="255"/>
        <end position="277"/>
    </location>
</feature>
<accession>A0AAN9T5I2</accession>
<dbReference type="Proteomes" id="UP001367676">
    <property type="component" value="Unassembled WGS sequence"/>
</dbReference>
<comment type="caution">
    <text evidence="3">The sequence shown here is derived from an EMBL/GenBank/DDBJ whole genome shotgun (WGS) entry which is preliminary data.</text>
</comment>
<keyword evidence="2" id="KW-0472">Membrane</keyword>
<evidence type="ECO:0000313" key="4">
    <source>
        <dbReference type="Proteomes" id="UP001367676"/>
    </source>
</evidence>
<feature type="region of interest" description="Disordered" evidence="1">
    <location>
        <begin position="131"/>
        <end position="171"/>
    </location>
</feature>
<organism evidence="3 4">
    <name type="scientific">Parthenolecanium corni</name>
    <dbReference type="NCBI Taxonomy" id="536013"/>
    <lineage>
        <taxon>Eukaryota</taxon>
        <taxon>Metazoa</taxon>
        <taxon>Ecdysozoa</taxon>
        <taxon>Arthropoda</taxon>
        <taxon>Hexapoda</taxon>
        <taxon>Insecta</taxon>
        <taxon>Pterygota</taxon>
        <taxon>Neoptera</taxon>
        <taxon>Paraneoptera</taxon>
        <taxon>Hemiptera</taxon>
        <taxon>Sternorrhyncha</taxon>
        <taxon>Coccoidea</taxon>
        <taxon>Coccidae</taxon>
        <taxon>Parthenolecanium</taxon>
    </lineage>
</organism>
<gene>
    <name evidence="3" type="ORF">V9T40_011459</name>
</gene>
<keyword evidence="4" id="KW-1185">Reference proteome</keyword>
<keyword evidence="2" id="KW-1133">Transmembrane helix</keyword>
<feature type="compositionally biased region" description="Polar residues" evidence="1">
    <location>
        <begin position="57"/>
        <end position="111"/>
    </location>
</feature>